<feature type="compositionally biased region" description="Basic and acidic residues" evidence="1">
    <location>
        <begin position="8"/>
        <end position="21"/>
    </location>
</feature>
<comment type="caution">
    <text evidence="2">The sequence shown here is derived from an EMBL/GenBank/DDBJ whole genome shotgun (WGS) entry which is preliminary data.</text>
</comment>
<dbReference type="RefSeq" id="WP_344111142.1">
    <property type="nucleotide sequence ID" value="NZ_BAAAOR010000007.1"/>
</dbReference>
<reference evidence="2 3" key="1">
    <citation type="journal article" date="2019" name="Int. J. Syst. Evol. Microbiol.">
        <title>The Global Catalogue of Microorganisms (GCM) 10K type strain sequencing project: providing services to taxonomists for standard genome sequencing and annotation.</title>
        <authorList>
            <consortium name="The Broad Institute Genomics Platform"/>
            <consortium name="The Broad Institute Genome Sequencing Center for Infectious Disease"/>
            <person name="Wu L."/>
            <person name="Ma J."/>
        </authorList>
    </citation>
    <scope>NUCLEOTIDE SEQUENCE [LARGE SCALE GENOMIC DNA]</scope>
    <source>
        <strain evidence="2 3">JCM 14942</strain>
    </source>
</reference>
<evidence type="ECO:0000313" key="3">
    <source>
        <dbReference type="Proteomes" id="UP001500842"/>
    </source>
</evidence>
<feature type="region of interest" description="Disordered" evidence="1">
    <location>
        <begin position="1"/>
        <end position="21"/>
    </location>
</feature>
<protein>
    <submittedName>
        <fullName evidence="2">Uncharacterized protein</fullName>
    </submittedName>
</protein>
<evidence type="ECO:0000256" key="1">
    <source>
        <dbReference type="SAM" id="MobiDB-lite"/>
    </source>
</evidence>
<organism evidence="2 3">
    <name type="scientific">Nocardioides humi</name>
    <dbReference type="NCBI Taxonomy" id="449461"/>
    <lineage>
        <taxon>Bacteria</taxon>
        <taxon>Bacillati</taxon>
        <taxon>Actinomycetota</taxon>
        <taxon>Actinomycetes</taxon>
        <taxon>Propionibacteriales</taxon>
        <taxon>Nocardioidaceae</taxon>
        <taxon>Nocardioides</taxon>
    </lineage>
</organism>
<keyword evidence="3" id="KW-1185">Reference proteome</keyword>
<gene>
    <name evidence="2" type="ORF">GCM10009788_07220</name>
</gene>
<dbReference type="Proteomes" id="UP001500842">
    <property type="component" value="Unassembled WGS sequence"/>
</dbReference>
<accession>A0ABN1ZWK5</accession>
<sequence>MASLLTARDLRESPLDRKDRQRLSRMIPLCRKDGPAMLVEDADEHLGRLQRAIDR</sequence>
<name>A0ABN1ZWK5_9ACTN</name>
<evidence type="ECO:0000313" key="2">
    <source>
        <dbReference type="EMBL" id="GAA1506035.1"/>
    </source>
</evidence>
<dbReference type="EMBL" id="BAAAOR010000007">
    <property type="protein sequence ID" value="GAA1506035.1"/>
    <property type="molecule type" value="Genomic_DNA"/>
</dbReference>
<proteinExistence type="predicted"/>